<dbReference type="CDD" id="cd13634">
    <property type="entry name" value="PBP2_Sco4506"/>
    <property type="match status" value="1"/>
</dbReference>
<dbReference type="Pfam" id="PF02621">
    <property type="entry name" value="VitK2_biosynth"/>
    <property type="match status" value="1"/>
</dbReference>
<evidence type="ECO:0000313" key="5">
    <source>
        <dbReference type="EMBL" id="RJP69129.1"/>
    </source>
</evidence>
<keyword evidence="2 4" id="KW-0474">Menaquinone biosynthesis</keyword>
<evidence type="ECO:0000256" key="3">
    <source>
        <dbReference type="ARBA" id="ARBA00023239"/>
    </source>
</evidence>
<dbReference type="EMBL" id="QZKI01000085">
    <property type="protein sequence ID" value="RJP69129.1"/>
    <property type="molecule type" value="Genomic_DNA"/>
</dbReference>
<name>A0A419EWV4_9BACT</name>
<evidence type="ECO:0000313" key="6">
    <source>
        <dbReference type="Proteomes" id="UP000285961"/>
    </source>
</evidence>
<evidence type="ECO:0000256" key="2">
    <source>
        <dbReference type="ARBA" id="ARBA00022428"/>
    </source>
</evidence>
<dbReference type="EC" id="4.2.1.151" evidence="4"/>
<dbReference type="PANTHER" id="PTHR37690:SF1">
    <property type="entry name" value="CHORISMATE DEHYDRATASE"/>
    <property type="match status" value="1"/>
</dbReference>
<evidence type="ECO:0000256" key="1">
    <source>
        <dbReference type="ARBA" id="ARBA00004863"/>
    </source>
</evidence>
<evidence type="ECO:0000256" key="4">
    <source>
        <dbReference type="HAMAP-Rule" id="MF_00995"/>
    </source>
</evidence>
<gene>
    <name evidence="4" type="primary">mqnA</name>
    <name evidence="5" type="ORF">C4532_11185</name>
</gene>
<dbReference type="UniPathway" id="UPA00079"/>
<comment type="pathway">
    <text evidence="1 4">Quinol/quinone metabolism; menaquinone biosynthesis.</text>
</comment>
<dbReference type="Gene3D" id="3.40.190.10">
    <property type="entry name" value="Periplasmic binding protein-like II"/>
    <property type="match status" value="2"/>
</dbReference>
<dbReference type="InterPro" id="IPR003773">
    <property type="entry name" value="Menaquinone_biosynth"/>
</dbReference>
<accession>A0A419EWV4</accession>
<dbReference type="GO" id="GO:0016836">
    <property type="term" value="F:hydro-lyase activity"/>
    <property type="evidence" value="ECO:0007669"/>
    <property type="project" value="UniProtKB-UniRule"/>
</dbReference>
<comment type="similarity">
    <text evidence="4">Belongs to the MqnA/MqnD family. MqnA subfamily.</text>
</comment>
<keyword evidence="3 4" id="KW-0456">Lyase</keyword>
<comment type="catalytic activity">
    <reaction evidence="4">
        <text>chorismate = 3-[(1-carboxyvinyl)-oxy]benzoate + H2O</text>
        <dbReference type="Rhea" id="RHEA:40051"/>
        <dbReference type="ChEBI" id="CHEBI:15377"/>
        <dbReference type="ChEBI" id="CHEBI:29748"/>
        <dbReference type="ChEBI" id="CHEBI:76981"/>
        <dbReference type="EC" id="4.2.1.151"/>
    </reaction>
</comment>
<comment type="caution">
    <text evidence="5">The sequence shown here is derived from an EMBL/GenBank/DDBJ whole genome shotgun (WGS) entry which is preliminary data.</text>
</comment>
<dbReference type="GO" id="GO:0009234">
    <property type="term" value="P:menaquinone biosynthetic process"/>
    <property type="evidence" value="ECO:0007669"/>
    <property type="project" value="UniProtKB-UniRule"/>
</dbReference>
<dbReference type="SUPFAM" id="SSF53850">
    <property type="entry name" value="Periplasmic binding protein-like II"/>
    <property type="match status" value="1"/>
</dbReference>
<dbReference type="PANTHER" id="PTHR37690">
    <property type="entry name" value="CHORISMATE DEHYDRATASE"/>
    <property type="match status" value="1"/>
</dbReference>
<protein>
    <recommendedName>
        <fullName evidence="4">Chorismate dehydratase</fullName>
        <ecNumber evidence="4">4.2.1.151</ecNumber>
    </recommendedName>
    <alternativeName>
        <fullName evidence="4">Menaquinone biosynthetic enzyme MqnA</fullName>
    </alternativeName>
</protein>
<comment type="function">
    <text evidence="4">Catalyzes the dehydration of chorismate into 3-[(1-carboxyvinyl)oxy]benzoate, a step in the biosynthesis of menaquinone (MK, vitamin K2).</text>
</comment>
<organism evidence="5 6">
    <name type="scientific">Candidatus Abyssobacteria bacterium SURF_17</name>
    <dbReference type="NCBI Taxonomy" id="2093361"/>
    <lineage>
        <taxon>Bacteria</taxon>
        <taxon>Pseudomonadati</taxon>
        <taxon>Candidatus Hydrogenedentota</taxon>
        <taxon>Candidatus Abyssobacteria</taxon>
    </lineage>
</organism>
<proteinExistence type="inferred from homology"/>
<reference evidence="5 6" key="1">
    <citation type="journal article" date="2017" name="ISME J.">
        <title>Energy and carbon metabolisms in a deep terrestrial subsurface fluid microbial community.</title>
        <authorList>
            <person name="Momper L."/>
            <person name="Jungbluth S.P."/>
            <person name="Lee M.D."/>
            <person name="Amend J.P."/>
        </authorList>
    </citation>
    <scope>NUCLEOTIDE SEQUENCE [LARGE SCALE GENOMIC DNA]</scope>
    <source>
        <strain evidence="5">SURF_17</strain>
    </source>
</reference>
<dbReference type="Proteomes" id="UP000285961">
    <property type="component" value="Unassembled WGS sequence"/>
</dbReference>
<dbReference type="InterPro" id="IPR030868">
    <property type="entry name" value="MqnA"/>
</dbReference>
<dbReference type="AlphaFoldDB" id="A0A419EWV4"/>
<sequence>MMSETRGALRVGSVPYLNARPLVRHLNPAQPPVMELRFEVPSRLTTLMEGGRLDVALLPSIEYFRSKGYRILPGISLSADGPVQSVCIFSKVPIERIRCLALDDSSRTSVALAKILLKRKLGSLPRLAVCSPDCRLRNIEADAALLIGDAAMRFYSQNAPFIMDLGEEWKKLTGLPFVYAMWVVRPGIDTRELEPKLLQARDEGVARIPGIAVEASRELGLSEEVCLNYLTNIMKYGLEERELEALRIFQGLAAQDGLCQGDAPLAVDH</sequence>
<dbReference type="HAMAP" id="MF_00995">
    <property type="entry name" value="MqnA"/>
    <property type="match status" value="1"/>
</dbReference>